<dbReference type="Gene3D" id="1.10.1740.10">
    <property type="match status" value="1"/>
</dbReference>
<dbReference type="InterPro" id="IPR013324">
    <property type="entry name" value="RNA_pol_sigma_r3/r4-like"/>
</dbReference>
<keyword evidence="2" id="KW-0805">Transcription regulation</keyword>
<reference evidence="7 8" key="1">
    <citation type="submission" date="2019-02" db="EMBL/GenBank/DDBJ databases">
        <title>Genomic Encyclopedia of Archaeal and Bacterial Type Strains, Phase II (KMG-II): from individual species to whole genera.</title>
        <authorList>
            <person name="Goeker M."/>
        </authorList>
    </citation>
    <scope>NUCLEOTIDE SEQUENCE [LARGE SCALE GENOMIC DNA]</scope>
    <source>
        <strain evidence="7 8">DSM 21411</strain>
    </source>
</reference>
<dbReference type="EMBL" id="SGXG01000001">
    <property type="protein sequence ID" value="RZS96763.1"/>
    <property type="molecule type" value="Genomic_DNA"/>
</dbReference>
<dbReference type="InterPro" id="IPR013325">
    <property type="entry name" value="RNA_pol_sigma_r2"/>
</dbReference>
<feature type="domain" description="RNA polymerase sigma factor 70 region 4 type 2" evidence="6">
    <location>
        <begin position="123"/>
        <end position="172"/>
    </location>
</feature>
<dbReference type="CDD" id="cd06171">
    <property type="entry name" value="Sigma70_r4"/>
    <property type="match status" value="1"/>
</dbReference>
<dbReference type="AlphaFoldDB" id="A0A4Q7P982"/>
<accession>A0A4Q7P982</accession>
<feature type="domain" description="RNA polymerase sigma-70 region 2" evidence="5">
    <location>
        <begin position="28"/>
        <end position="92"/>
    </location>
</feature>
<comment type="caution">
    <text evidence="7">The sequence shown here is derived from an EMBL/GenBank/DDBJ whole genome shotgun (WGS) entry which is preliminary data.</text>
</comment>
<dbReference type="Pfam" id="PF08281">
    <property type="entry name" value="Sigma70_r4_2"/>
    <property type="match status" value="1"/>
</dbReference>
<organism evidence="7 8">
    <name type="scientific">Cecembia calidifontis</name>
    <dbReference type="NCBI Taxonomy" id="1187080"/>
    <lineage>
        <taxon>Bacteria</taxon>
        <taxon>Pseudomonadati</taxon>
        <taxon>Bacteroidota</taxon>
        <taxon>Cytophagia</taxon>
        <taxon>Cytophagales</taxon>
        <taxon>Cyclobacteriaceae</taxon>
        <taxon>Cecembia</taxon>
    </lineage>
</organism>
<evidence type="ECO:0000313" key="8">
    <source>
        <dbReference type="Proteomes" id="UP000292209"/>
    </source>
</evidence>
<dbReference type="InterPro" id="IPR014284">
    <property type="entry name" value="RNA_pol_sigma-70_dom"/>
</dbReference>
<keyword evidence="4" id="KW-0804">Transcription</keyword>
<evidence type="ECO:0000256" key="1">
    <source>
        <dbReference type="ARBA" id="ARBA00010641"/>
    </source>
</evidence>
<dbReference type="OrthoDB" id="941544at2"/>
<dbReference type="RefSeq" id="WP_130275640.1">
    <property type="nucleotide sequence ID" value="NZ_SGXG01000001.1"/>
</dbReference>
<dbReference type="InterPro" id="IPR036388">
    <property type="entry name" value="WH-like_DNA-bd_sf"/>
</dbReference>
<protein>
    <submittedName>
        <fullName evidence="7">RNA polymerase sigma-70 factor (ECF subfamily)</fullName>
    </submittedName>
</protein>
<dbReference type="GO" id="GO:0016987">
    <property type="term" value="F:sigma factor activity"/>
    <property type="evidence" value="ECO:0007669"/>
    <property type="project" value="UniProtKB-KW"/>
</dbReference>
<evidence type="ECO:0000256" key="3">
    <source>
        <dbReference type="ARBA" id="ARBA00023082"/>
    </source>
</evidence>
<dbReference type="Gene3D" id="1.10.10.10">
    <property type="entry name" value="Winged helix-like DNA-binding domain superfamily/Winged helix DNA-binding domain"/>
    <property type="match status" value="1"/>
</dbReference>
<evidence type="ECO:0000259" key="5">
    <source>
        <dbReference type="Pfam" id="PF04542"/>
    </source>
</evidence>
<dbReference type="SUPFAM" id="SSF88659">
    <property type="entry name" value="Sigma3 and sigma4 domains of RNA polymerase sigma factors"/>
    <property type="match status" value="1"/>
</dbReference>
<dbReference type="NCBIfam" id="TIGR02937">
    <property type="entry name" value="sigma70-ECF"/>
    <property type="match status" value="1"/>
</dbReference>
<dbReference type="Pfam" id="PF04542">
    <property type="entry name" value="Sigma70_r2"/>
    <property type="match status" value="1"/>
</dbReference>
<evidence type="ECO:0000313" key="7">
    <source>
        <dbReference type="EMBL" id="RZS96763.1"/>
    </source>
</evidence>
<evidence type="ECO:0000259" key="6">
    <source>
        <dbReference type="Pfam" id="PF08281"/>
    </source>
</evidence>
<proteinExistence type="inferred from homology"/>
<dbReference type="SUPFAM" id="SSF88946">
    <property type="entry name" value="Sigma2 domain of RNA polymerase sigma factors"/>
    <property type="match status" value="1"/>
</dbReference>
<evidence type="ECO:0000256" key="4">
    <source>
        <dbReference type="ARBA" id="ARBA00023163"/>
    </source>
</evidence>
<keyword evidence="8" id="KW-1185">Reference proteome</keyword>
<dbReference type="InterPro" id="IPR013249">
    <property type="entry name" value="RNA_pol_sigma70_r4_t2"/>
</dbReference>
<dbReference type="PANTHER" id="PTHR43133:SF46">
    <property type="entry name" value="RNA POLYMERASE SIGMA-70 FACTOR ECF SUBFAMILY"/>
    <property type="match status" value="1"/>
</dbReference>
<dbReference type="InterPro" id="IPR007627">
    <property type="entry name" value="RNA_pol_sigma70_r2"/>
</dbReference>
<dbReference type="PANTHER" id="PTHR43133">
    <property type="entry name" value="RNA POLYMERASE ECF-TYPE SIGMA FACTO"/>
    <property type="match status" value="1"/>
</dbReference>
<evidence type="ECO:0000256" key="2">
    <source>
        <dbReference type="ARBA" id="ARBA00023015"/>
    </source>
</evidence>
<name>A0A4Q7P982_9BACT</name>
<dbReference type="GO" id="GO:0006352">
    <property type="term" value="P:DNA-templated transcription initiation"/>
    <property type="evidence" value="ECO:0007669"/>
    <property type="project" value="InterPro"/>
</dbReference>
<sequence length="190" mass="22283">MLFRKTFTTEQEIIKACLKNDRKAQEQLYQTYSRKFLAICIRYVKDRELAEDVLMEGFMKIFEKLPQFESKGSFEGWMKRIIVTQSLLTLRNSRHLNMEVVQVETHLEVQENSYELNHLEAADLMELIQELPVGYRTVFNLYAVEGYSHSEIGDLLGITESTSKSQLNRARNLLKQKIADIQTKERRING</sequence>
<dbReference type="InterPro" id="IPR039425">
    <property type="entry name" value="RNA_pol_sigma-70-like"/>
</dbReference>
<gene>
    <name evidence="7" type="ORF">BC751_2349</name>
</gene>
<keyword evidence="3" id="KW-0731">Sigma factor</keyword>
<dbReference type="Proteomes" id="UP000292209">
    <property type="component" value="Unassembled WGS sequence"/>
</dbReference>
<comment type="similarity">
    <text evidence="1">Belongs to the sigma-70 factor family. ECF subfamily.</text>
</comment>
<dbReference type="GO" id="GO:0003677">
    <property type="term" value="F:DNA binding"/>
    <property type="evidence" value="ECO:0007669"/>
    <property type="project" value="InterPro"/>
</dbReference>